<dbReference type="GeneID" id="112454637"/>
<dbReference type="OrthoDB" id="7698488at2759"/>
<organism evidence="1 2">
    <name type="scientific">Temnothorax curvispinosus</name>
    <dbReference type="NCBI Taxonomy" id="300111"/>
    <lineage>
        <taxon>Eukaryota</taxon>
        <taxon>Metazoa</taxon>
        <taxon>Ecdysozoa</taxon>
        <taxon>Arthropoda</taxon>
        <taxon>Hexapoda</taxon>
        <taxon>Insecta</taxon>
        <taxon>Pterygota</taxon>
        <taxon>Neoptera</taxon>
        <taxon>Endopterygota</taxon>
        <taxon>Hymenoptera</taxon>
        <taxon>Apocrita</taxon>
        <taxon>Aculeata</taxon>
        <taxon>Formicoidea</taxon>
        <taxon>Formicidae</taxon>
        <taxon>Myrmicinae</taxon>
        <taxon>Temnothorax</taxon>
    </lineage>
</organism>
<proteinExistence type="predicted"/>
<dbReference type="RefSeq" id="XP_024871903.1">
    <property type="nucleotide sequence ID" value="XM_025016135.1"/>
</dbReference>
<name>A0A6J1PRG2_9HYME</name>
<sequence length="397" mass="46008">MKTYDGSSQIDMYDFEATKENYEKLLETKKKTYFSKNKVAKCIIGDEFHRTKSLTISPDRLEELAEITVQLFTLHLKESYYVRSGNGKSASGAFQIVYAKEREKAFAIGKLELQPNRKRKRSSEDNLESSELQELLKKVEIIDNDFRQKWCHTALTERVEFYKTSDLKTILNKFQNYCNPSGYLLIKADFCTYFKKSSEEFTQKWPDLAKKIIKIAQTKKKDIEINNILTSNLPTKGEEHTQTVALILLPHLFKRITKLTTRSKSKTAWIPSVLEVKKSFIYYIKDIDDFNRTLQDANQDVLNLYAEHKLPIAPYVVVIGSSLADIKSAYVVLNEFTYQVATAALAVDLYIQSMKIFHQPFPLASNHVWQFLETTIYDFKVKPYSGVTSLIERIQKL</sequence>
<keyword evidence="1" id="KW-1185">Reference proteome</keyword>
<reference evidence="2" key="1">
    <citation type="submission" date="2025-08" db="UniProtKB">
        <authorList>
            <consortium name="RefSeq"/>
        </authorList>
    </citation>
    <scope>IDENTIFICATION</scope>
    <source>
        <tissue evidence="2">Whole body</tissue>
    </source>
</reference>
<evidence type="ECO:0000313" key="1">
    <source>
        <dbReference type="Proteomes" id="UP000504618"/>
    </source>
</evidence>
<protein>
    <submittedName>
        <fullName evidence="2">Uncharacterized protein LOC112454637</fullName>
    </submittedName>
</protein>
<dbReference type="Proteomes" id="UP000504618">
    <property type="component" value="Unplaced"/>
</dbReference>
<gene>
    <name evidence="2" type="primary">LOC112454637</name>
</gene>
<dbReference type="AlphaFoldDB" id="A0A6J1PRG2"/>
<evidence type="ECO:0000313" key="2">
    <source>
        <dbReference type="RefSeq" id="XP_024871903.1"/>
    </source>
</evidence>
<accession>A0A6J1PRG2</accession>